<dbReference type="Proteomes" id="UP000556436">
    <property type="component" value="Unassembled WGS sequence"/>
</dbReference>
<reference evidence="6 7" key="1">
    <citation type="submission" date="2020-08" db="EMBL/GenBank/DDBJ databases">
        <title>Genomic Encyclopedia of Type Strains, Phase III (KMG-III): the genomes of soil and plant-associated and newly described type strains.</title>
        <authorList>
            <person name="Whitman W."/>
        </authorList>
    </citation>
    <scope>NUCLEOTIDE SEQUENCE [LARGE SCALE GENOMIC DNA]</scope>
    <source>
        <strain evidence="6 7">CECT 3265</strain>
    </source>
</reference>
<feature type="domain" description="Chalcone/stilbene synthase N-terminal" evidence="4">
    <location>
        <begin position="62"/>
        <end position="203"/>
    </location>
</feature>
<name>A0A7W7PGH5_STRNE</name>
<keyword evidence="7" id="KW-1185">Reference proteome</keyword>
<keyword evidence="2" id="KW-0808">Transferase</keyword>
<comment type="caution">
    <text evidence="6">The sequence shown here is derived from an EMBL/GenBank/DDBJ whole genome shotgun (WGS) entry which is preliminary data.</text>
</comment>
<evidence type="ECO:0000256" key="3">
    <source>
        <dbReference type="PIRSR" id="PIRSR000451-1"/>
    </source>
</evidence>
<dbReference type="Pfam" id="PF00195">
    <property type="entry name" value="Chal_sti_synt_N"/>
    <property type="match status" value="1"/>
</dbReference>
<proteinExistence type="inferred from homology"/>
<dbReference type="GO" id="GO:0030639">
    <property type="term" value="P:polyketide biosynthetic process"/>
    <property type="evidence" value="ECO:0007669"/>
    <property type="project" value="TreeGrafter"/>
</dbReference>
<protein>
    <submittedName>
        <fullName evidence="6">Putative naringenin-chalcone synthase</fullName>
    </submittedName>
</protein>
<dbReference type="PANTHER" id="PTHR11877">
    <property type="entry name" value="HYDROXYMETHYLGLUTARYL-COA SYNTHASE"/>
    <property type="match status" value="1"/>
</dbReference>
<evidence type="ECO:0000313" key="6">
    <source>
        <dbReference type="EMBL" id="MBB4889084.1"/>
    </source>
</evidence>
<feature type="active site" description="Acyl-thioester intermediate" evidence="3">
    <location>
        <position position="141"/>
    </location>
</feature>
<dbReference type="PANTHER" id="PTHR11877:SF46">
    <property type="entry name" value="TYPE III POLYKETIDE SYNTHASE A"/>
    <property type="match status" value="1"/>
</dbReference>
<gene>
    <name evidence="6" type="ORF">FHS38_005159</name>
</gene>
<dbReference type="Gene3D" id="3.40.47.10">
    <property type="match status" value="2"/>
</dbReference>
<evidence type="ECO:0000259" key="4">
    <source>
        <dbReference type="Pfam" id="PF00195"/>
    </source>
</evidence>
<evidence type="ECO:0000256" key="1">
    <source>
        <dbReference type="ARBA" id="ARBA00005531"/>
    </source>
</evidence>
<dbReference type="RefSeq" id="WP_184737249.1">
    <property type="nucleotide sequence ID" value="NZ_BMRW01000002.1"/>
</dbReference>
<evidence type="ECO:0000259" key="5">
    <source>
        <dbReference type="Pfam" id="PF02797"/>
    </source>
</evidence>
<dbReference type="GO" id="GO:0016747">
    <property type="term" value="F:acyltransferase activity, transferring groups other than amino-acyl groups"/>
    <property type="evidence" value="ECO:0007669"/>
    <property type="project" value="InterPro"/>
</dbReference>
<dbReference type="PIRSF" id="PIRSF000451">
    <property type="entry name" value="PKS_III"/>
    <property type="match status" value="1"/>
</dbReference>
<organism evidence="6 7">
    <name type="scientific">Streptomyces netropsis</name>
    <name type="common">Streptoverticillium netropsis</name>
    <dbReference type="NCBI Taxonomy" id="55404"/>
    <lineage>
        <taxon>Bacteria</taxon>
        <taxon>Bacillati</taxon>
        <taxon>Actinomycetota</taxon>
        <taxon>Actinomycetes</taxon>
        <taxon>Kitasatosporales</taxon>
        <taxon>Streptomycetaceae</taxon>
        <taxon>Streptomyces</taxon>
    </lineage>
</organism>
<dbReference type="InterPro" id="IPR012328">
    <property type="entry name" value="Chalcone/stilbene_synt_C"/>
</dbReference>
<dbReference type="EMBL" id="JACHJG010000012">
    <property type="protein sequence ID" value="MBB4889084.1"/>
    <property type="molecule type" value="Genomic_DNA"/>
</dbReference>
<evidence type="ECO:0000256" key="2">
    <source>
        <dbReference type="ARBA" id="ARBA00022679"/>
    </source>
</evidence>
<dbReference type="Pfam" id="PF02797">
    <property type="entry name" value="Chal_sti_synt_C"/>
    <property type="match status" value="1"/>
</dbReference>
<feature type="domain" description="Chalcone/stilbene synthase C-terminal" evidence="5">
    <location>
        <begin position="218"/>
        <end position="341"/>
    </location>
</feature>
<dbReference type="AlphaFoldDB" id="A0A7W7PGH5"/>
<accession>A0A7W7PGH5</accession>
<comment type="similarity">
    <text evidence="1">Belongs to the thiolase-like superfamily. Chalcone/stilbene synthases family.</text>
</comment>
<sequence length="351" mass="37267">MPSYVSMPSIALPDHVVTTDDICADISEHHGDNPRLGSILRVVRATGVHTRRFTRSLRSPTVAGTATIGERNRVAFADSARLAEEAARAALATAGLTPADVDCVVTSHTTSWAVPGLDVHLTGALGLRPDVRRISMATLGCVGGAQALIRAAREVRADPGSRVLVVAAEAISTIYHHGDTTLESMIYKALFGDSAGACVVTDTPLGPGLRIDDTWEYWLPDSHDRYWGRLDDAGLHFDSTRKAANAAGDVMPALHDWLHAGRTTPTPPRWAAIHPGGPRILDDVARGLDVEPKVLRHSWSSLEENGNLGGVAVLDVLARTHDDPPGDGEEGLLLAFGPGFVAASCRGTWCA</sequence>
<evidence type="ECO:0000313" key="7">
    <source>
        <dbReference type="Proteomes" id="UP000556436"/>
    </source>
</evidence>
<dbReference type="InterPro" id="IPR001099">
    <property type="entry name" value="Chalcone/stilbene_synt_N"/>
</dbReference>
<dbReference type="InterPro" id="IPR011141">
    <property type="entry name" value="Polyketide_synthase_type-III"/>
</dbReference>
<dbReference type="SUPFAM" id="SSF53901">
    <property type="entry name" value="Thiolase-like"/>
    <property type="match status" value="2"/>
</dbReference>
<dbReference type="InterPro" id="IPR016039">
    <property type="entry name" value="Thiolase-like"/>
</dbReference>